<dbReference type="EMBL" id="JBHTOQ010000028">
    <property type="protein sequence ID" value="MFD1482451.1"/>
    <property type="molecule type" value="Genomic_DNA"/>
</dbReference>
<dbReference type="RefSeq" id="WP_131572743.1">
    <property type="nucleotide sequence ID" value="NZ_CBCSAJ010000014.1"/>
</dbReference>
<protein>
    <submittedName>
        <fullName evidence="2">Hint domain-containing protein</fullName>
    </submittedName>
</protein>
<dbReference type="Proteomes" id="UP001597302">
    <property type="component" value="Unassembled WGS sequence"/>
</dbReference>
<dbReference type="Pfam" id="PF13403">
    <property type="entry name" value="Hint_2"/>
    <property type="match status" value="1"/>
</dbReference>
<feature type="domain" description="Hedgehog/Intein (Hint)" evidence="1">
    <location>
        <begin position="172"/>
        <end position="318"/>
    </location>
</feature>
<evidence type="ECO:0000259" key="1">
    <source>
        <dbReference type="Pfam" id="PF13403"/>
    </source>
</evidence>
<comment type="caution">
    <text evidence="2">The sequence shown here is derived from an EMBL/GenBank/DDBJ whole genome shotgun (WGS) entry which is preliminary data.</text>
</comment>
<dbReference type="InterPro" id="IPR036844">
    <property type="entry name" value="Hint_dom_sf"/>
</dbReference>
<dbReference type="InterPro" id="IPR028992">
    <property type="entry name" value="Hedgehog/Intein_dom"/>
</dbReference>
<accession>A0ABW4E1T7</accession>
<dbReference type="SUPFAM" id="SSF51294">
    <property type="entry name" value="Hedgehog/intein (Hint) domain"/>
    <property type="match status" value="1"/>
</dbReference>
<keyword evidence="3" id="KW-1185">Reference proteome</keyword>
<sequence>MAYHITVLTVSEPIPSWTQSGNPRFVPWSDGSPITFPDPVLSTITIADDDPLFQSGFYTPGETDQTLAEDASFGFGASQVTVPAGTALSNFLASNLRGPDGGQFVALFPRSFVPEDLGDELGGRHSVLIIPLAQTTADGGTTYPVFDPSKTYVYTGVRGIGQAGDHVPYAMPCFVEGSLIRTAQGPRPVQTLRPGDLLETLDHGPRPILWIGHRRADAAHLDLRPQDRPIRLAAGALGPGRPARDLRVSPQHRVLLRSAIAARMLGSEETLVAARHLIGQPGISVQTDDRPVTYWHILMDRHEVIEAEGAWTESLYPGPVALRAFSPAQVAQIHALLPDLAQNGPPPFARPVPTGRQARQLSLRHLRNARPLVRA</sequence>
<name>A0ABW4E1T7_9RHOB</name>
<proteinExistence type="predicted"/>
<evidence type="ECO:0000313" key="2">
    <source>
        <dbReference type="EMBL" id="MFD1482451.1"/>
    </source>
</evidence>
<gene>
    <name evidence="2" type="ORF">ACFQ5P_14235</name>
</gene>
<reference evidence="3" key="1">
    <citation type="journal article" date="2019" name="Int. J. Syst. Evol. Microbiol.">
        <title>The Global Catalogue of Microorganisms (GCM) 10K type strain sequencing project: providing services to taxonomists for standard genome sequencing and annotation.</title>
        <authorList>
            <consortium name="The Broad Institute Genomics Platform"/>
            <consortium name="The Broad Institute Genome Sequencing Center for Infectious Disease"/>
            <person name="Wu L."/>
            <person name="Ma J."/>
        </authorList>
    </citation>
    <scope>NUCLEOTIDE SEQUENCE [LARGE SCALE GENOMIC DNA]</scope>
    <source>
        <strain evidence="3">CCM 8875</strain>
    </source>
</reference>
<evidence type="ECO:0000313" key="3">
    <source>
        <dbReference type="Proteomes" id="UP001597302"/>
    </source>
</evidence>
<organism evidence="2 3">
    <name type="scientific">Paracoccus nototheniae</name>
    <dbReference type="NCBI Taxonomy" id="2489002"/>
    <lineage>
        <taxon>Bacteria</taxon>
        <taxon>Pseudomonadati</taxon>
        <taxon>Pseudomonadota</taxon>
        <taxon>Alphaproteobacteria</taxon>
        <taxon>Rhodobacterales</taxon>
        <taxon>Paracoccaceae</taxon>
        <taxon>Paracoccus</taxon>
    </lineage>
</organism>